<sequence length="370" mass="42521">MNILKSDRVHPPLSGYIDIVLLAILLAGALVFRYVPGAGEFYARALYPVISAVLSAVASVFPFSLDEWAVVLMAAWLVLWPVMARKRGKRWKRILLRELEWVLWIYVWFYWGWGMNYYRDSVYERAGVRPAAYEKDVFRDFLYTYSDSLNSAFRMACESGGGTFTESASSAVDIHVGQIQEEIKGIYRRVPENYGLSRPYGYQRPKFTCFNFLYSGVGVLGYMGPFFAESHLNRELPEMQYPFTYAHELSHLLGISSEAEANFWAFNVCIRSARPEVRYSGYAGILPYVISNARTLLEKQEYQDWLSSVNPAVIDLLRSEQEYWRSRYSPAVGRIQDALYTFYLKGNRITSGQKNYAEVVSVLLSLSPDF</sequence>
<accession>A0A9D9NL35</accession>
<evidence type="ECO:0000256" key="1">
    <source>
        <dbReference type="SAM" id="Phobius"/>
    </source>
</evidence>
<dbReference type="Proteomes" id="UP000823771">
    <property type="component" value="Unassembled WGS sequence"/>
</dbReference>
<proteinExistence type="predicted"/>
<evidence type="ECO:0000313" key="2">
    <source>
        <dbReference type="EMBL" id="MBO8477467.1"/>
    </source>
</evidence>
<comment type="caution">
    <text evidence="2">The sequence shown here is derived from an EMBL/GenBank/DDBJ whole genome shotgun (WGS) entry which is preliminary data.</text>
</comment>
<dbReference type="EMBL" id="JADILZ010000013">
    <property type="protein sequence ID" value="MBO8477467.1"/>
    <property type="molecule type" value="Genomic_DNA"/>
</dbReference>
<dbReference type="AlphaFoldDB" id="A0A9D9NL35"/>
<organism evidence="2 3">
    <name type="scientific">Candidatus Cryptobacteroides excrementipullorum</name>
    <dbReference type="NCBI Taxonomy" id="2840761"/>
    <lineage>
        <taxon>Bacteria</taxon>
        <taxon>Pseudomonadati</taxon>
        <taxon>Bacteroidota</taxon>
        <taxon>Bacteroidia</taxon>
        <taxon>Bacteroidales</taxon>
        <taxon>Candidatus Cryptobacteroides</taxon>
    </lineage>
</organism>
<reference evidence="2" key="2">
    <citation type="journal article" date="2021" name="PeerJ">
        <title>Extensive microbial diversity within the chicken gut microbiome revealed by metagenomics and culture.</title>
        <authorList>
            <person name="Gilroy R."/>
            <person name="Ravi A."/>
            <person name="Getino M."/>
            <person name="Pursley I."/>
            <person name="Horton D.L."/>
            <person name="Alikhan N.F."/>
            <person name="Baker D."/>
            <person name="Gharbi K."/>
            <person name="Hall N."/>
            <person name="Watson M."/>
            <person name="Adriaenssens E.M."/>
            <person name="Foster-Nyarko E."/>
            <person name="Jarju S."/>
            <person name="Secka A."/>
            <person name="Antonio M."/>
            <person name="Oren A."/>
            <person name="Chaudhuri R.R."/>
            <person name="La Ragione R."/>
            <person name="Hildebrand F."/>
            <person name="Pallen M.J."/>
        </authorList>
    </citation>
    <scope>NUCLEOTIDE SEQUENCE</scope>
    <source>
        <strain evidence="2">2478</strain>
    </source>
</reference>
<dbReference type="Pfam" id="PF12725">
    <property type="entry name" value="DUF3810"/>
    <property type="match status" value="1"/>
</dbReference>
<name>A0A9D9NL35_9BACT</name>
<keyword evidence="1" id="KW-0472">Membrane</keyword>
<feature type="transmembrane region" description="Helical" evidence="1">
    <location>
        <begin position="15"/>
        <end position="34"/>
    </location>
</feature>
<feature type="transmembrane region" description="Helical" evidence="1">
    <location>
        <begin position="41"/>
        <end position="61"/>
    </location>
</feature>
<protein>
    <submittedName>
        <fullName evidence="2">DUF3810 domain-containing protein</fullName>
    </submittedName>
</protein>
<gene>
    <name evidence="2" type="ORF">IAB80_00980</name>
</gene>
<keyword evidence="1" id="KW-0812">Transmembrane</keyword>
<reference evidence="2" key="1">
    <citation type="submission" date="2020-10" db="EMBL/GenBank/DDBJ databases">
        <authorList>
            <person name="Gilroy R."/>
        </authorList>
    </citation>
    <scope>NUCLEOTIDE SEQUENCE</scope>
    <source>
        <strain evidence="2">2478</strain>
    </source>
</reference>
<feature type="transmembrane region" description="Helical" evidence="1">
    <location>
        <begin position="67"/>
        <end position="83"/>
    </location>
</feature>
<dbReference type="InterPro" id="IPR024294">
    <property type="entry name" value="DUF3810"/>
</dbReference>
<keyword evidence="1" id="KW-1133">Transmembrane helix</keyword>
<evidence type="ECO:0000313" key="3">
    <source>
        <dbReference type="Proteomes" id="UP000823771"/>
    </source>
</evidence>